<organism evidence="1 2">
    <name type="scientific">Lactuca virosa</name>
    <dbReference type="NCBI Taxonomy" id="75947"/>
    <lineage>
        <taxon>Eukaryota</taxon>
        <taxon>Viridiplantae</taxon>
        <taxon>Streptophyta</taxon>
        <taxon>Embryophyta</taxon>
        <taxon>Tracheophyta</taxon>
        <taxon>Spermatophyta</taxon>
        <taxon>Magnoliopsida</taxon>
        <taxon>eudicotyledons</taxon>
        <taxon>Gunneridae</taxon>
        <taxon>Pentapetalae</taxon>
        <taxon>asterids</taxon>
        <taxon>campanulids</taxon>
        <taxon>Asterales</taxon>
        <taxon>Asteraceae</taxon>
        <taxon>Cichorioideae</taxon>
        <taxon>Cichorieae</taxon>
        <taxon>Lactucinae</taxon>
        <taxon>Lactuca</taxon>
    </lineage>
</organism>
<accession>A0AAU9LQA4</accession>
<name>A0AAU9LQA4_9ASTR</name>
<keyword evidence="2" id="KW-1185">Reference proteome</keyword>
<evidence type="ECO:0000313" key="2">
    <source>
        <dbReference type="Proteomes" id="UP001157418"/>
    </source>
</evidence>
<evidence type="ECO:0000313" key="1">
    <source>
        <dbReference type="EMBL" id="CAH1416991.1"/>
    </source>
</evidence>
<proteinExistence type="predicted"/>
<reference evidence="1 2" key="1">
    <citation type="submission" date="2022-01" db="EMBL/GenBank/DDBJ databases">
        <authorList>
            <person name="Xiong W."/>
            <person name="Schranz E."/>
        </authorList>
    </citation>
    <scope>NUCLEOTIDE SEQUENCE [LARGE SCALE GENOMIC DNA]</scope>
</reference>
<protein>
    <submittedName>
        <fullName evidence="1">Uncharacterized protein</fullName>
    </submittedName>
</protein>
<gene>
    <name evidence="1" type="ORF">LVIROSA_LOCUS4715</name>
</gene>
<dbReference type="EMBL" id="CAKMRJ010000002">
    <property type="protein sequence ID" value="CAH1416991.1"/>
    <property type="molecule type" value="Genomic_DNA"/>
</dbReference>
<dbReference type="AlphaFoldDB" id="A0AAU9LQA4"/>
<sequence>MDFTWNPSYDSRDGFAFVDREPLQSSYPTLIHTFNNAFVDDEEFLGFNFQQENHLQEEENCNLGVGDEVEINRRWSCRVYRELVRPPKVHNQKSEMLL</sequence>
<comment type="caution">
    <text evidence="1">The sequence shown here is derived from an EMBL/GenBank/DDBJ whole genome shotgun (WGS) entry which is preliminary data.</text>
</comment>
<dbReference type="Proteomes" id="UP001157418">
    <property type="component" value="Unassembled WGS sequence"/>
</dbReference>